<dbReference type="EMBL" id="BAABFT010000002">
    <property type="protein sequence ID" value="GAA4312194.1"/>
    <property type="molecule type" value="Genomic_DNA"/>
</dbReference>
<dbReference type="SUPFAM" id="SSF52172">
    <property type="entry name" value="CheY-like"/>
    <property type="match status" value="1"/>
</dbReference>
<dbReference type="Gene3D" id="3.40.50.2300">
    <property type="match status" value="1"/>
</dbReference>
<dbReference type="PROSITE" id="PS50110">
    <property type="entry name" value="RESPONSE_REGULATORY"/>
    <property type="match status" value="1"/>
</dbReference>
<name>A0ABP8FW22_9SPHI</name>
<dbReference type="InterPro" id="IPR016032">
    <property type="entry name" value="Sig_transdc_resp-reg_C-effctor"/>
</dbReference>
<gene>
    <name evidence="10" type="ORF">GCM10023149_07460</name>
</gene>
<dbReference type="InterPro" id="IPR039420">
    <property type="entry name" value="WalR-like"/>
</dbReference>
<keyword evidence="5" id="KW-0804">Transcription</keyword>
<keyword evidence="3" id="KW-0805">Transcription regulation</keyword>
<proteinExistence type="predicted"/>
<evidence type="ECO:0000256" key="3">
    <source>
        <dbReference type="ARBA" id="ARBA00023015"/>
    </source>
</evidence>
<dbReference type="RefSeq" id="WP_345209656.1">
    <property type="nucleotide sequence ID" value="NZ_BAABFT010000002.1"/>
</dbReference>
<evidence type="ECO:0000313" key="10">
    <source>
        <dbReference type="EMBL" id="GAA4312194.1"/>
    </source>
</evidence>
<reference evidence="11" key="1">
    <citation type="journal article" date="2019" name="Int. J. Syst. Evol. Microbiol.">
        <title>The Global Catalogue of Microorganisms (GCM) 10K type strain sequencing project: providing services to taxonomists for standard genome sequencing and annotation.</title>
        <authorList>
            <consortium name="The Broad Institute Genomics Platform"/>
            <consortium name="The Broad Institute Genome Sequencing Center for Infectious Disease"/>
            <person name="Wu L."/>
            <person name="Ma J."/>
        </authorList>
    </citation>
    <scope>NUCLEOTIDE SEQUENCE [LARGE SCALE GENOMIC DNA]</scope>
    <source>
        <strain evidence="11">JCM 17705</strain>
    </source>
</reference>
<dbReference type="PANTHER" id="PTHR48111">
    <property type="entry name" value="REGULATOR OF RPOS"/>
    <property type="match status" value="1"/>
</dbReference>
<feature type="domain" description="OmpR/PhoB-type" evidence="9">
    <location>
        <begin position="124"/>
        <end position="224"/>
    </location>
</feature>
<dbReference type="CDD" id="cd00383">
    <property type="entry name" value="trans_reg_C"/>
    <property type="match status" value="1"/>
</dbReference>
<evidence type="ECO:0000256" key="4">
    <source>
        <dbReference type="ARBA" id="ARBA00023125"/>
    </source>
</evidence>
<evidence type="ECO:0000256" key="5">
    <source>
        <dbReference type="ARBA" id="ARBA00023163"/>
    </source>
</evidence>
<evidence type="ECO:0000256" key="7">
    <source>
        <dbReference type="PROSITE-ProRule" id="PRU01091"/>
    </source>
</evidence>
<dbReference type="SUPFAM" id="SSF46894">
    <property type="entry name" value="C-terminal effector domain of the bipartite response regulators"/>
    <property type="match status" value="1"/>
</dbReference>
<evidence type="ECO:0000259" key="8">
    <source>
        <dbReference type="PROSITE" id="PS50110"/>
    </source>
</evidence>
<keyword evidence="2" id="KW-0902">Two-component regulatory system</keyword>
<dbReference type="Proteomes" id="UP001500582">
    <property type="component" value="Unassembled WGS sequence"/>
</dbReference>
<dbReference type="PROSITE" id="PS51755">
    <property type="entry name" value="OMPR_PHOB"/>
    <property type="match status" value="1"/>
</dbReference>
<dbReference type="InterPro" id="IPR001867">
    <property type="entry name" value="OmpR/PhoB-type_DNA-bd"/>
</dbReference>
<keyword evidence="4 7" id="KW-0238">DNA-binding</keyword>
<protein>
    <submittedName>
        <fullName evidence="10">Response regulator transcription factor</fullName>
    </submittedName>
</protein>
<dbReference type="PANTHER" id="PTHR48111:SF22">
    <property type="entry name" value="REGULATOR OF RPOS"/>
    <property type="match status" value="1"/>
</dbReference>
<evidence type="ECO:0000259" key="9">
    <source>
        <dbReference type="PROSITE" id="PS51755"/>
    </source>
</evidence>
<comment type="caution">
    <text evidence="10">The sequence shown here is derived from an EMBL/GenBank/DDBJ whole genome shotgun (WGS) entry which is preliminary data.</text>
</comment>
<feature type="domain" description="Response regulatory" evidence="8">
    <location>
        <begin position="2"/>
        <end position="116"/>
    </location>
</feature>
<evidence type="ECO:0000256" key="6">
    <source>
        <dbReference type="PROSITE-ProRule" id="PRU00169"/>
    </source>
</evidence>
<evidence type="ECO:0000313" key="11">
    <source>
        <dbReference type="Proteomes" id="UP001500582"/>
    </source>
</evidence>
<evidence type="ECO:0000256" key="2">
    <source>
        <dbReference type="ARBA" id="ARBA00023012"/>
    </source>
</evidence>
<sequence length="225" mass="25543">MKVLFVEDEPVLMEEMVNYFSSFGHLCESAANYSLASDKIETYDYDIVVVDLNLPDGSGMRLIPPITNKTSETGIIILTANDSLQGKLEGLNLGADDYLTKPFYVEELNARINAIYRRKLLKGVENLKFDDFVIDSQLKTLFYKSSEVALTKKEYQLLVYFVVNKNRVVSKSSIAEHIWGDHIDESDNFDAVYVHLTNLRKKLNKAAGKDYIKTAYGVGYHFVTL</sequence>
<organism evidence="10 11">
    <name type="scientific">Mucilaginibacter gynuensis</name>
    <dbReference type="NCBI Taxonomy" id="1302236"/>
    <lineage>
        <taxon>Bacteria</taxon>
        <taxon>Pseudomonadati</taxon>
        <taxon>Bacteroidota</taxon>
        <taxon>Sphingobacteriia</taxon>
        <taxon>Sphingobacteriales</taxon>
        <taxon>Sphingobacteriaceae</taxon>
        <taxon>Mucilaginibacter</taxon>
    </lineage>
</organism>
<dbReference type="InterPro" id="IPR011006">
    <property type="entry name" value="CheY-like_superfamily"/>
</dbReference>
<feature type="modified residue" description="4-aspartylphosphate" evidence="6">
    <location>
        <position position="51"/>
    </location>
</feature>
<dbReference type="Gene3D" id="6.10.250.690">
    <property type="match status" value="1"/>
</dbReference>
<dbReference type="Gene3D" id="1.10.10.10">
    <property type="entry name" value="Winged helix-like DNA-binding domain superfamily/Winged helix DNA-binding domain"/>
    <property type="match status" value="1"/>
</dbReference>
<accession>A0ABP8FW22</accession>
<keyword evidence="1 6" id="KW-0597">Phosphoprotein</keyword>
<dbReference type="SMART" id="SM00448">
    <property type="entry name" value="REC"/>
    <property type="match status" value="1"/>
</dbReference>
<dbReference type="Pfam" id="PF00072">
    <property type="entry name" value="Response_reg"/>
    <property type="match status" value="1"/>
</dbReference>
<feature type="DNA-binding region" description="OmpR/PhoB-type" evidence="7">
    <location>
        <begin position="124"/>
        <end position="224"/>
    </location>
</feature>
<dbReference type="InterPro" id="IPR001789">
    <property type="entry name" value="Sig_transdc_resp-reg_receiver"/>
</dbReference>
<keyword evidence="11" id="KW-1185">Reference proteome</keyword>
<dbReference type="InterPro" id="IPR036388">
    <property type="entry name" value="WH-like_DNA-bd_sf"/>
</dbReference>
<dbReference type="SMART" id="SM00862">
    <property type="entry name" value="Trans_reg_C"/>
    <property type="match status" value="1"/>
</dbReference>
<dbReference type="Pfam" id="PF00486">
    <property type="entry name" value="Trans_reg_C"/>
    <property type="match status" value="1"/>
</dbReference>
<evidence type="ECO:0000256" key="1">
    <source>
        <dbReference type="ARBA" id="ARBA00022553"/>
    </source>
</evidence>